<evidence type="ECO:0000313" key="2">
    <source>
        <dbReference type="Proteomes" id="UP000887013"/>
    </source>
</evidence>
<accession>A0A8X6PM81</accession>
<feature type="non-terminal residue" evidence="1">
    <location>
        <position position="1"/>
    </location>
</feature>
<gene>
    <name evidence="1" type="ORF">NPIL_245521</name>
</gene>
<name>A0A8X6PM81_NEPPI</name>
<sequence length="85" mass="9306">KHLSGGRKEKAGFLGMVPVAWSDLAGRRFGIVSPDRPSDSESNRREGFRIIVSSGPGLKIRDASSRQYNETIINPQSSIIPRISP</sequence>
<organism evidence="1 2">
    <name type="scientific">Nephila pilipes</name>
    <name type="common">Giant wood spider</name>
    <name type="synonym">Nephila maculata</name>
    <dbReference type="NCBI Taxonomy" id="299642"/>
    <lineage>
        <taxon>Eukaryota</taxon>
        <taxon>Metazoa</taxon>
        <taxon>Ecdysozoa</taxon>
        <taxon>Arthropoda</taxon>
        <taxon>Chelicerata</taxon>
        <taxon>Arachnida</taxon>
        <taxon>Araneae</taxon>
        <taxon>Araneomorphae</taxon>
        <taxon>Entelegynae</taxon>
        <taxon>Araneoidea</taxon>
        <taxon>Nephilidae</taxon>
        <taxon>Nephila</taxon>
    </lineage>
</organism>
<comment type="caution">
    <text evidence="1">The sequence shown here is derived from an EMBL/GenBank/DDBJ whole genome shotgun (WGS) entry which is preliminary data.</text>
</comment>
<proteinExistence type="predicted"/>
<dbReference type="AlphaFoldDB" id="A0A8X6PM81"/>
<reference evidence="1" key="1">
    <citation type="submission" date="2020-08" db="EMBL/GenBank/DDBJ databases">
        <title>Multicomponent nature underlies the extraordinary mechanical properties of spider dragline silk.</title>
        <authorList>
            <person name="Kono N."/>
            <person name="Nakamura H."/>
            <person name="Mori M."/>
            <person name="Yoshida Y."/>
            <person name="Ohtoshi R."/>
            <person name="Malay A.D."/>
            <person name="Moran D.A.P."/>
            <person name="Tomita M."/>
            <person name="Numata K."/>
            <person name="Arakawa K."/>
        </authorList>
    </citation>
    <scope>NUCLEOTIDE SEQUENCE</scope>
</reference>
<keyword evidence="2" id="KW-1185">Reference proteome</keyword>
<evidence type="ECO:0000313" key="1">
    <source>
        <dbReference type="EMBL" id="GFT78643.1"/>
    </source>
</evidence>
<dbReference type="Proteomes" id="UP000887013">
    <property type="component" value="Unassembled WGS sequence"/>
</dbReference>
<dbReference type="EMBL" id="BMAW01071593">
    <property type="protein sequence ID" value="GFT78643.1"/>
    <property type="molecule type" value="Genomic_DNA"/>
</dbReference>
<protein>
    <submittedName>
        <fullName evidence="1">Uncharacterized protein</fullName>
    </submittedName>
</protein>